<organism evidence="20 21">
    <name type="scientific">Diaporthe ampelina</name>
    <dbReference type="NCBI Taxonomy" id="1214573"/>
    <lineage>
        <taxon>Eukaryota</taxon>
        <taxon>Fungi</taxon>
        <taxon>Dikarya</taxon>
        <taxon>Ascomycota</taxon>
        <taxon>Pezizomycotina</taxon>
        <taxon>Sordariomycetes</taxon>
        <taxon>Sordariomycetidae</taxon>
        <taxon>Diaporthales</taxon>
        <taxon>Diaporthaceae</taxon>
        <taxon>Diaporthe</taxon>
    </lineage>
</organism>
<evidence type="ECO:0000256" key="12">
    <source>
        <dbReference type="ARBA" id="ARBA00023055"/>
    </source>
</evidence>
<evidence type="ECO:0000256" key="16">
    <source>
        <dbReference type="RuleBase" id="RU367059"/>
    </source>
</evidence>
<dbReference type="PANTHER" id="PTHR47669">
    <property type="entry name" value="PHOSPHATIDYLINOSITOL TRANSFER PROTEIN SFH5"/>
    <property type="match status" value="1"/>
</dbReference>
<keyword evidence="8" id="KW-0479">Metal-binding</keyword>
<evidence type="ECO:0000256" key="15">
    <source>
        <dbReference type="ARBA" id="ARBA00024180"/>
    </source>
</evidence>
<feature type="region of interest" description="Disordered" evidence="17">
    <location>
        <begin position="421"/>
        <end position="447"/>
    </location>
</feature>
<dbReference type="GO" id="GO:0005789">
    <property type="term" value="C:endoplasmic reticulum membrane"/>
    <property type="evidence" value="ECO:0007669"/>
    <property type="project" value="UniProtKB-SubCell"/>
</dbReference>
<keyword evidence="12 16" id="KW-0445">Lipid transport</keyword>
<dbReference type="GO" id="GO:0008526">
    <property type="term" value="F:phosphatidylinositol transfer activity"/>
    <property type="evidence" value="ECO:0007669"/>
    <property type="project" value="UniProtKB-UniRule"/>
</dbReference>
<feature type="compositionally biased region" description="Basic and acidic residues" evidence="17">
    <location>
        <begin position="10"/>
        <end position="39"/>
    </location>
</feature>
<feature type="region of interest" description="Disordered" evidence="17">
    <location>
        <begin position="1"/>
        <end position="147"/>
    </location>
</feature>
<comment type="catalytic activity">
    <reaction evidence="14">
        <text>a 1,2-diacyl-sn-glycero-3-phospho-(1D-myo-inositol)(in) = a 1,2-diacyl-sn-glycero-3-phospho-(1D-myo-inositol)(out)</text>
        <dbReference type="Rhea" id="RHEA:38691"/>
        <dbReference type="ChEBI" id="CHEBI:57880"/>
    </reaction>
    <physiologicalReaction direction="left-to-right" evidence="14">
        <dbReference type="Rhea" id="RHEA:38692"/>
    </physiologicalReaction>
</comment>
<accession>A0A0G2F6S0</accession>
<dbReference type="GO" id="GO:0005829">
    <property type="term" value="C:cytosol"/>
    <property type="evidence" value="ECO:0007669"/>
    <property type="project" value="TreeGrafter"/>
</dbReference>
<dbReference type="GO" id="GO:0005886">
    <property type="term" value="C:plasma membrane"/>
    <property type="evidence" value="ECO:0007669"/>
    <property type="project" value="TreeGrafter"/>
</dbReference>
<comment type="subcellular location">
    <subcellularLocation>
        <location evidence="16">Cytoplasm</location>
    </subcellularLocation>
    <subcellularLocation>
        <location evidence="2 16">Endoplasmic reticulum membrane</location>
        <topology evidence="2 16">Peripheral membrane protein</topology>
    </subcellularLocation>
    <subcellularLocation>
        <location evidence="16">Microsome membrane</location>
        <topology evidence="16">Peripheral membrane protein</topology>
    </subcellularLocation>
</comment>
<evidence type="ECO:0000256" key="3">
    <source>
        <dbReference type="ARBA" id="ARBA00006667"/>
    </source>
</evidence>
<dbReference type="InterPro" id="IPR042938">
    <property type="entry name" value="Sfh5"/>
</dbReference>
<dbReference type="EMBL" id="LCUC01000577">
    <property type="protein sequence ID" value="KKY29916.1"/>
    <property type="molecule type" value="Genomic_DNA"/>
</dbReference>
<dbReference type="Gene3D" id="3.40.525.10">
    <property type="entry name" value="CRAL-TRIO lipid binding domain"/>
    <property type="match status" value="1"/>
</dbReference>
<keyword evidence="13 16" id="KW-0472">Membrane</keyword>
<evidence type="ECO:0000256" key="13">
    <source>
        <dbReference type="ARBA" id="ARBA00023136"/>
    </source>
</evidence>
<feature type="domain" description="CRAL/TRIO N-terminal" evidence="19">
    <location>
        <begin position="150"/>
        <end position="207"/>
    </location>
</feature>
<evidence type="ECO:0000256" key="7">
    <source>
        <dbReference type="ARBA" id="ARBA00022617"/>
    </source>
</evidence>
<protein>
    <recommendedName>
        <fullName evidence="4 16">Phosphatidylinositol transfer protein SFH5</fullName>
        <shortName evidence="16">PITP SFH5</shortName>
    </recommendedName>
</protein>
<evidence type="ECO:0000256" key="8">
    <source>
        <dbReference type="ARBA" id="ARBA00022723"/>
    </source>
</evidence>
<evidence type="ECO:0000259" key="19">
    <source>
        <dbReference type="Pfam" id="PF03765"/>
    </source>
</evidence>
<dbReference type="OrthoDB" id="75724at2759"/>
<dbReference type="GO" id="GO:0032541">
    <property type="term" value="C:cortical endoplasmic reticulum"/>
    <property type="evidence" value="ECO:0007669"/>
    <property type="project" value="TreeGrafter"/>
</dbReference>
<dbReference type="PANTHER" id="PTHR47669:SF1">
    <property type="entry name" value="PHOSPHATIDYLINOSITOL TRANSFER PROTEIN SFH5"/>
    <property type="match status" value="1"/>
</dbReference>
<dbReference type="GO" id="GO:0017157">
    <property type="term" value="P:regulation of exocytosis"/>
    <property type="evidence" value="ECO:0007669"/>
    <property type="project" value="TreeGrafter"/>
</dbReference>
<feature type="compositionally biased region" description="Basic and acidic residues" evidence="17">
    <location>
        <begin position="100"/>
        <end position="125"/>
    </location>
</feature>
<proteinExistence type="inferred from homology"/>
<dbReference type="GO" id="GO:0046872">
    <property type="term" value="F:metal ion binding"/>
    <property type="evidence" value="ECO:0007669"/>
    <property type="project" value="UniProtKB-KW"/>
</dbReference>
<dbReference type="GO" id="GO:0043001">
    <property type="term" value="P:Golgi to plasma membrane protein transport"/>
    <property type="evidence" value="ECO:0007669"/>
    <property type="project" value="TreeGrafter"/>
</dbReference>
<gene>
    <name evidence="20" type="ORF">UCDDA912_g10153</name>
</gene>
<comment type="function">
    <text evidence="15">Non-classical phosphatidylinositol (PtdIns) transfer protein (PITP), which exhibits PtdIns-binding/transfer activity in the absence of detectable PtdCho-binding/transfer activity. Regulates PtdIns(4,5)P2 homeostasis at the plasma membrane. Heme-binding protein that may play a role in organic oxidant-induced stress responses.</text>
</comment>
<dbReference type="InterPro" id="IPR036865">
    <property type="entry name" value="CRAL-TRIO_dom_sf"/>
</dbReference>
<evidence type="ECO:0000256" key="9">
    <source>
        <dbReference type="ARBA" id="ARBA00022824"/>
    </source>
</evidence>
<dbReference type="InterPro" id="IPR001251">
    <property type="entry name" value="CRAL-TRIO_dom"/>
</dbReference>
<feature type="compositionally biased region" description="Basic and acidic residues" evidence="17">
    <location>
        <begin position="70"/>
        <end position="84"/>
    </location>
</feature>
<keyword evidence="5 16" id="KW-0813">Transport</keyword>
<evidence type="ECO:0000256" key="4">
    <source>
        <dbReference type="ARBA" id="ARBA00018320"/>
    </source>
</evidence>
<dbReference type="Proteomes" id="UP000034680">
    <property type="component" value="Unassembled WGS sequence"/>
</dbReference>
<dbReference type="STRING" id="1214573.A0A0G2F6S0"/>
<comment type="cofactor">
    <cofactor evidence="1">
        <name>heme b</name>
        <dbReference type="ChEBI" id="CHEBI:60344"/>
    </cofactor>
</comment>
<feature type="compositionally biased region" description="Low complexity" evidence="17">
    <location>
        <begin position="126"/>
        <end position="142"/>
    </location>
</feature>
<name>A0A0G2F6S0_9PEZI</name>
<feature type="domain" description="CRAL-TRIO" evidence="18">
    <location>
        <begin position="367"/>
        <end position="425"/>
    </location>
</feature>
<evidence type="ECO:0000256" key="6">
    <source>
        <dbReference type="ARBA" id="ARBA00022490"/>
    </source>
</evidence>
<evidence type="ECO:0000256" key="1">
    <source>
        <dbReference type="ARBA" id="ARBA00001970"/>
    </source>
</evidence>
<evidence type="ECO:0000256" key="11">
    <source>
        <dbReference type="ARBA" id="ARBA00023004"/>
    </source>
</evidence>
<sequence>MADTTTVDASKVEEPKVEEPKVEEPKVDATPAAEDKKVDAPAASETAQADQAVPVEAPADPQPSSSATATEEKATTADPPKEEAAGSTEPAAPAPVATEAKIDEAKPAEEKKEATKGEGETKPAAEETPAVTEKEPAAAAKEATPKKTPFEEFDAKLADILKEADHDEMWGVRLVTPASSHVPTQIVIQKFLNANDGDLAKAVDQLKGALKFRKEKKPLELIKKTFNASKFADLGAVTVYPVKDSSVPEVFTWNLYGNVKGKIEEAFTPLDEFMDYRIALQELGIQQLKLSEATEPITAEKDPYKIMQVHDYKSIAFLRQPPAVKAASTEVIKKFSLAYPELLKARNPFPTVLDSGQSLLTSMTEQEKFFVNVPAIMGWMYAVIKVFIAAKTAKKFHPMANGSNLAAEFKTSGLDAKQLPKEYGGEGGSGDGKMKDIPGLVNDLKFE</sequence>
<comment type="similarity">
    <text evidence="3 16">Belongs to the SFH5 family.</text>
</comment>
<feature type="compositionally biased region" description="Low complexity" evidence="17">
    <location>
        <begin position="88"/>
        <end position="99"/>
    </location>
</feature>
<dbReference type="SUPFAM" id="SSF46938">
    <property type="entry name" value="CRAL/TRIO N-terminal domain"/>
    <property type="match status" value="1"/>
</dbReference>
<keyword evidence="9 16" id="KW-0256">Endoplasmic reticulum</keyword>
<dbReference type="Pfam" id="PF03765">
    <property type="entry name" value="CRAL_TRIO_N"/>
    <property type="match status" value="1"/>
</dbReference>
<keyword evidence="6 16" id="KW-0963">Cytoplasm</keyword>
<dbReference type="SUPFAM" id="SSF52087">
    <property type="entry name" value="CRAL/TRIO domain"/>
    <property type="match status" value="2"/>
</dbReference>
<evidence type="ECO:0000256" key="5">
    <source>
        <dbReference type="ARBA" id="ARBA00022448"/>
    </source>
</evidence>
<evidence type="ECO:0000313" key="21">
    <source>
        <dbReference type="Proteomes" id="UP000034680"/>
    </source>
</evidence>
<comment type="caution">
    <text evidence="20">The sequence shown here is derived from an EMBL/GenBank/DDBJ whole genome shotgun (WGS) entry which is preliminary data.</text>
</comment>
<evidence type="ECO:0000256" key="14">
    <source>
        <dbReference type="ARBA" id="ARBA00024146"/>
    </source>
</evidence>
<dbReference type="CDD" id="cd00170">
    <property type="entry name" value="SEC14"/>
    <property type="match status" value="1"/>
</dbReference>
<dbReference type="AlphaFoldDB" id="A0A0G2F6S0"/>
<keyword evidence="21" id="KW-1185">Reference proteome</keyword>
<keyword evidence="7" id="KW-0349">Heme</keyword>
<evidence type="ECO:0000313" key="20">
    <source>
        <dbReference type="EMBL" id="KKY29916.1"/>
    </source>
</evidence>
<evidence type="ECO:0000259" key="18">
    <source>
        <dbReference type="Pfam" id="PF00650"/>
    </source>
</evidence>
<keyword evidence="10 16" id="KW-0492">Microsome</keyword>
<evidence type="ECO:0000256" key="17">
    <source>
        <dbReference type="SAM" id="MobiDB-lite"/>
    </source>
</evidence>
<dbReference type="InterPro" id="IPR011074">
    <property type="entry name" value="CRAL/TRIO_N_dom"/>
</dbReference>
<dbReference type="Pfam" id="PF00650">
    <property type="entry name" value="CRAL_TRIO"/>
    <property type="match status" value="1"/>
</dbReference>
<keyword evidence="11" id="KW-0408">Iron</keyword>
<evidence type="ECO:0000256" key="10">
    <source>
        <dbReference type="ARBA" id="ARBA00022848"/>
    </source>
</evidence>
<reference evidence="20 21" key="1">
    <citation type="submission" date="2015-05" db="EMBL/GenBank/DDBJ databases">
        <title>Distinctive expansion of gene families associated with plant cell wall degradation and secondary metabolism in the genomes of grapevine trunk pathogens.</title>
        <authorList>
            <person name="Lawrence D.P."/>
            <person name="Travadon R."/>
            <person name="Rolshausen P.E."/>
            <person name="Baumgartner K."/>
        </authorList>
    </citation>
    <scope>NUCLEOTIDE SEQUENCE [LARGE SCALE GENOMIC DNA]</scope>
    <source>
        <strain evidence="20">DA912</strain>
    </source>
</reference>
<reference evidence="20 21" key="2">
    <citation type="submission" date="2015-05" db="EMBL/GenBank/DDBJ databases">
        <authorList>
            <person name="Morales-Cruz A."/>
            <person name="Amrine K.C."/>
            <person name="Cantu D."/>
        </authorList>
    </citation>
    <scope>NUCLEOTIDE SEQUENCE [LARGE SCALE GENOMIC DNA]</scope>
    <source>
        <strain evidence="20">DA912</strain>
    </source>
</reference>
<dbReference type="InterPro" id="IPR036273">
    <property type="entry name" value="CRAL/TRIO_N_dom_sf"/>
</dbReference>
<evidence type="ECO:0000256" key="2">
    <source>
        <dbReference type="ARBA" id="ARBA00004406"/>
    </source>
</evidence>